<feature type="compositionally biased region" description="Low complexity" evidence="1">
    <location>
        <begin position="126"/>
        <end position="153"/>
    </location>
</feature>
<protein>
    <submittedName>
        <fullName evidence="2">Uncharacterized protein</fullName>
    </submittedName>
</protein>
<evidence type="ECO:0000313" key="3">
    <source>
        <dbReference type="Proteomes" id="UP001176941"/>
    </source>
</evidence>
<keyword evidence="3" id="KW-1185">Reference proteome</keyword>
<dbReference type="Proteomes" id="UP001176941">
    <property type="component" value="Chromosome 7"/>
</dbReference>
<organism evidence="2 3">
    <name type="scientific">Rangifer tarandus platyrhynchus</name>
    <name type="common">Svalbard reindeer</name>
    <dbReference type="NCBI Taxonomy" id="3082113"/>
    <lineage>
        <taxon>Eukaryota</taxon>
        <taxon>Metazoa</taxon>
        <taxon>Chordata</taxon>
        <taxon>Craniata</taxon>
        <taxon>Vertebrata</taxon>
        <taxon>Euteleostomi</taxon>
        <taxon>Mammalia</taxon>
        <taxon>Eutheria</taxon>
        <taxon>Laurasiatheria</taxon>
        <taxon>Artiodactyla</taxon>
        <taxon>Ruminantia</taxon>
        <taxon>Pecora</taxon>
        <taxon>Cervidae</taxon>
        <taxon>Odocoileinae</taxon>
        <taxon>Rangifer</taxon>
    </lineage>
</organism>
<accession>A0ABN8ZW74</accession>
<evidence type="ECO:0000313" key="2">
    <source>
        <dbReference type="EMBL" id="CAI9178014.1"/>
    </source>
</evidence>
<evidence type="ECO:0000256" key="1">
    <source>
        <dbReference type="SAM" id="MobiDB-lite"/>
    </source>
</evidence>
<proteinExistence type="predicted"/>
<gene>
    <name evidence="2" type="ORF">MRATA1EN1_LOCUS26976</name>
</gene>
<feature type="compositionally biased region" description="Low complexity" evidence="1">
    <location>
        <begin position="39"/>
        <end position="51"/>
    </location>
</feature>
<sequence>MGLRSDHVLNVCLRLNLHLREAGKPEPPEASHLARPRPRSLGGPFLPPSSSTRRQQTLPAGGPRGPAALIRRQQAKLYERVRPAVHVYSGFFTLARILIQGRHLLAADSPALQRSRPRLGGGGGAAEAAPPTKAGEWSAQHPLSSGSGTLPSSVATVAQDCPSDF</sequence>
<feature type="region of interest" description="Disordered" evidence="1">
    <location>
        <begin position="23"/>
        <end position="67"/>
    </location>
</feature>
<feature type="region of interest" description="Disordered" evidence="1">
    <location>
        <begin position="115"/>
        <end position="165"/>
    </location>
</feature>
<name>A0ABN8ZW74_RANTA</name>
<reference evidence="2" key="1">
    <citation type="submission" date="2023-04" db="EMBL/GenBank/DDBJ databases">
        <authorList>
            <consortium name="ELIXIR-Norway"/>
        </authorList>
    </citation>
    <scope>NUCLEOTIDE SEQUENCE [LARGE SCALE GENOMIC DNA]</scope>
</reference>
<dbReference type="EMBL" id="OX459943">
    <property type="protein sequence ID" value="CAI9178014.1"/>
    <property type="molecule type" value="Genomic_DNA"/>
</dbReference>